<name>A0A1G7RLG1_9BACL</name>
<feature type="region of interest" description="Disordered" evidence="1">
    <location>
        <begin position="56"/>
        <end position="80"/>
    </location>
</feature>
<evidence type="ECO:0000313" key="4">
    <source>
        <dbReference type="Proteomes" id="UP000198972"/>
    </source>
</evidence>
<proteinExistence type="predicted"/>
<dbReference type="AlphaFoldDB" id="A0A1G7RLG1"/>
<dbReference type="PROSITE" id="PS51257">
    <property type="entry name" value="PROKAR_LIPOPROTEIN"/>
    <property type="match status" value="1"/>
</dbReference>
<feature type="chain" id="PRO_5039625506" description="Lipoprotein" evidence="2">
    <location>
        <begin position="21"/>
        <end position="243"/>
    </location>
</feature>
<evidence type="ECO:0000256" key="2">
    <source>
        <dbReference type="SAM" id="SignalP"/>
    </source>
</evidence>
<dbReference type="Gene3D" id="3.40.1000.10">
    <property type="entry name" value="Mog1/PsbP, alpha/beta/alpha sandwich"/>
    <property type="match status" value="1"/>
</dbReference>
<dbReference type="OrthoDB" id="2467186at2"/>
<keyword evidence="4" id="KW-1185">Reference proteome</keyword>
<evidence type="ECO:0000256" key="1">
    <source>
        <dbReference type="SAM" id="MobiDB-lite"/>
    </source>
</evidence>
<accession>A0A1G7RLG1</accession>
<dbReference type="EMBL" id="FNBG01000026">
    <property type="protein sequence ID" value="SDG11621.1"/>
    <property type="molecule type" value="Genomic_DNA"/>
</dbReference>
<feature type="compositionally biased region" description="Polar residues" evidence="1">
    <location>
        <begin position="59"/>
        <end position="72"/>
    </location>
</feature>
<protein>
    <recommendedName>
        <fullName evidence="5">Lipoprotein</fullName>
    </recommendedName>
</protein>
<feature type="signal peptide" evidence="2">
    <location>
        <begin position="1"/>
        <end position="20"/>
    </location>
</feature>
<dbReference type="RefSeq" id="WP_091234353.1">
    <property type="nucleotide sequence ID" value="NZ_FNBG01000026.1"/>
</dbReference>
<dbReference type="Proteomes" id="UP000198972">
    <property type="component" value="Unassembled WGS sequence"/>
</dbReference>
<organism evidence="3 4">
    <name type="scientific">Fontibacillus panacisegetis</name>
    <dbReference type="NCBI Taxonomy" id="670482"/>
    <lineage>
        <taxon>Bacteria</taxon>
        <taxon>Bacillati</taxon>
        <taxon>Bacillota</taxon>
        <taxon>Bacilli</taxon>
        <taxon>Bacillales</taxon>
        <taxon>Paenibacillaceae</taxon>
        <taxon>Fontibacillus</taxon>
    </lineage>
</organism>
<evidence type="ECO:0008006" key="5">
    <source>
        <dbReference type="Google" id="ProtNLM"/>
    </source>
</evidence>
<keyword evidence="2" id="KW-0732">Signal</keyword>
<sequence length="243" mass="27047">MRLRYVVLAIAAIFSLSACSSGSTTSSDADLKNKISALENEVATLKKENKKLEEKVNLAETNSSKNEVTQSASKTESTSDESYTTYSSELFSIDYPKGWDEIDASRFNTPLLKFAVKTDNLEKMFSENINVTVQKNSPFLKTSVDDIVDETVNYYISSGEEQAGIKDFKKTNLKPKKFGNFEAGILTGSYKHVETGNDIVLTQYFVPTDSIILAVSITFTQSFYDEQGKDIIDHVFESLVIPD</sequence>
<evidence type="ECO:0000313" key="3">
    <source>
        <dbReference type="EMBL" id="SDG11621.1"/>
    </source>
</evidence>
<reference evidence="3 4" key="1">
    <citation type="submission" date="2016-10" db="EMBL/GenBank/DDBJ databases">
        <authorList>
            <person name="de Groot N.N."/>
        </authorList>
    </citation>
    <scope>NUCLEOTIDE SEQUENCE [LARGE SCALE GENOMIC DNA]</scope>
    <source>
        <strain evidence="3 4">DSM 28129</strain>
    </source>
</reference>
<gene>
    <name evidence="3" type="ORF">SAMN04488542_12658</name>
</gene>